<evidence type="ECO:0000313" key="2">
    <source>
        <dbReference type="Proteomes" id="UP001603978"/>
    </source>
</evidence>
<sequence length="73" mass="7860">MNGVVLITGISAAGKSTVAQALAERLPRSAHVRGDTFRRMVVGGRAEMTPEPSDEAMRQLHLRYRIAANAADL</sequence>
<name>A0ABW7AR82_9ACTN</name>
<keyword evidence="2" id="KW-1185">Reference proteome</keyword>
<dbReference type="Proteomes" id="UP001603978">
    <property type="component" value="Unassembled WGS sequence"/>
</dbReference>
<proteinExistence type="predicted"/>
<dbReference type="InterPro" id="IPR027417">
    <property type="entry name" value="P-loop_NTPase"/>
</dbReference>
<comment type="caution">
    <text evidence="1">The sequence shown here is derived from an EMBL/GenBank/DDBJ whole genome shotgun (WGS) entry which is preliminary data.</text>
</comment>
<protein>
    <submittedName>
        <fullName evidence="1">AAA family ATPase</fullName>
    </submittedName>
</protein>
<dbReference type="RefSeq" id="WP_393173008.1">
    <property type="nucleotide sequence ID" value="NZ_JBICRM010000030.1"/>
</dbReference>
<dbReference type="Gene3D" id="3.40.50.300">
    <property type="entry name" value="P-loop containing nucleotide triphosphate hydrolases"/>
    <property type="match status" value="1"/>
</dbReference>
<organism evidence="1 2">
    <name type="scientific">Nonomuraea marmarensis</name>
    <dbReference type="NCBI Taxonomy" id="3351344"/>
    <lineage>
        <taxon>Bacteria</taxon>
        <taxon>Bacillati</taxon>
        <taxon>Actinomycetota</taxon>
        <taxon>Actinomycetes</taxon>
        <taxon>Streptosporangiales</taxon>
        <taxon>Streptosporangiaceae</taxon>
        <taxon>Nonomuraea</taxon>
    </lineage>
</organism>
<dbReference type="EMBL" id="JBICRM010000030">
    <property type="protein sequence ID" value="MFG1708780.1"/>
    <property type="molecule type" value="Genomic_DNA"/>
</dbReference>
<evidence type="ECO:0000313" key="1">
    <source>
        <dbReference type="EMBL" id="MFG1708780.1"/>
    </source>
</evidence>
<dbReference type="SUPFAM" id="SSF52540">
    <property type="entry name" value="P-loop containing nucleoside triphosphate hydrolases"/>
    <property type="match status" value="1"/>
</dbReference>
<reference evidence="1 2" key="1">
    <citation type="submission" date="2024-10" db="EMBL/GenBank/DDBJ databases">
        <authorList>
            <person name="Topkara A.R."/>
            <person name="Saygin H."/>
        </authorList>
    </citation>
    <scope>NUCLEOTIDE SEQUENCE [LARGE SCALE GENOMIC DNA]</scope>
    <source>
        <strain evidence="1 2">M3C6</strain>
    </source>
</reference>
<accession>A0ABW7AR82</accession>
<dbReference type="Pfam" id="PF13671">
    <property type="entry name" value="AAA_33"/>
    <property type="match status" value="1"/>
</dbReference>
<gene>
    <name evidence="1" type="ORF">ACFLIM_36840</name>
</gene>